<accession>A0AAD8EM77</accession>
<proteinExistence type="predicted"/>
<comment type="caution">
    <text evidence="1">The sequence shown here is derived from an EMBL/GenBank/DDBJ whole genome shotgun (WGS) entry which is preliminary data.</text>
</comment>
<evidence type="ECO:0000313" key="2">
    <source>
        <dbReference type="Proteomes" id="UP001233999"/>
    </source>
</evidence>
<gene>
    <name evidence="1" type="ORF">L9F63_013726</name>
</gene>
<keyword evidence="2" id="KW-1185">Reference proteome</keyword>
<dbReference type="Proteomes" id="UP001233999">
    <property type="component" value="Unassembled WGS sequence"/>
</dbReference>
<feature type="non-terminal residue" evidence="1">
    <location>
        <position position="1"/>
    </location>
</feature>
<evidence type="ECO:0000313" key="1">
    <source>
        <dbReference type="EMBL" id="KAJ9595004.1"/>
    </source>
</evidence>
<dbReference type="EMBL" id="JASPKZ010002700">
    <property type="protein sequence ID" value="KAJ9595004.1"/>
    <property type="molecule type" value="Genomic_DNA"/>
</dbReference>
<feature type="non-terminal residue" evidence="1">
    <location>
        <position position="64"/>
    </location>
</feature>
<reference evidence="1" key="1">
    <citation type="journal article" date="2023" name="IScience">
        <title>Live-bearing cockroach genome reveals convergent evolutionary mechanisms linked to viviparity in insects and beyond.</title>
        <authorList>
            <person name="Fouks B."/>
            <person name="Harrison M.C."/>
            <person name="Mikhailova A.A."/>
            <person name="Marchal E."/>
            <person name="English S."/>
            <person name="Carruthers M."/>
            <person name="Jennings E.C."/>
            <person name="Chiamaka E.L."/>
            <person name="Frigard R.A."/>
            <person name="Pippel M."/>
            <person name="Attardo G.M."/>
            <person name="Benoit J.B."/>
            <person name="Bornberg-Bauer E."/>
            <person name="Tobe S.S."/>
        </authorList>
    </citation>
    <scope>NUCLEOTIDE SEQUENCE</scope>
    <source>
        <strain evidence="1">Stay&amp;Tobe</strain>
    </source>
</reference>
<name>A0AAD8EM77_DIPPU</name>
<protein>
    <submittedName>
        <fullName evidence="1">Uncharacterized protein</fullName>
    </submittedName>
</protein>
<dbReference type="AlphaFoldDB" id="A0AAD8EM77"/>
<organism evidence="1 2">
    <name type="scientific">Diploptera punctata</name>
    <name type="common">Pacific beetle cockroach</name>
    <dbReference type="NCBI Taxonomy" id="6984"/>
    <lineage>
        <taxon>Eukaryota</taxon>
        <taxon>Metazoa</taxon>
        <taxon>Ecdysozoa</taxon>
        <taxon>Arthropoda</taxon>
        <taxon>Hexapoda</taxon>
        <taxon>Insecta</taxon>
        <taxon>Pterygota</taxon>
        <taxon>Neoptera</taxon>
        <taxon>Polyneoptera</taxon>
        <taxon>Dictyoptera</taxon>
        <taxon>Blattodea</taxon>
        <taxon>Blaberoidea</taxon>
        <taxon>Blaberidae</taxon>
        <taxon>Diplopterinae</taxon>
        <taxon>Diploptera</taxon>
    </lineage>
</organism>
<reference evidence="1" key="2">
    <citation type="submission" date="2023-05" db="EMBL/GenBank/DDBJ databases">
        <authorList>
            <person name="Fouks B."/>
        </authorList>
    </citation>
    <scope>NUCLEOTIDE SEQUENCE</scope>
    <source>
        <strain evidence="1">Stay&amp;Tobe</strain>
        <tissue evidence="1">Testes</tissue>
    </source>
</reference>
<sequence length="64" mass="7460">TFKIDILLYLQRIIILSKQLIIGSSQKFFIRKLNGDSTQIKININEKKHNLLLHSLSTDLNRPI</sequence>